<dbReference type="GO" id="GO:0043161">
    <property type="term" value="P:proteasome-mediated ubiquitin-dependent protein catabolic process"/>
    <property type="evidence" value="ECO:0007669"/>
    <property type="project" value="TreeGrafter"/>
</dbReference>
<dbReference type="EMBL" id="JAUCMX010000015">
    <property type="protein sequence ID" value="KAK3522112.1"/>
    <property type="molecule type" value="Genomic_DNA"/>
</dbReference>
<sequence>MKASMWASCCGLLNDLIGSGAVRSHQAGFGGGAGPFRFAPGAGYSAYPSTSSTQSPSSSPPSNGAVCKACGLAFSVFRRKHVCSDCGRSFCALCSVLQENLRRCCVCHALWATAFERARLMRLRVRDLRRYLTLRDISTDTCTEKEELVELVLQHMGVDLQEEEEEEEEVEVEVEEIEEANTEAQPSALALPVDAAPPTSQQPALSVSGPQEETQRTNNSSGTSQDCGDVASVSLLPLENNERLLESSPMTQRRARASISDLSSEDDIELLTVRQLKEILARNFVNFSGCCEKWELVERVQRLYREHQHNLTSLENMSNSITAVKHVGMGNNIETFKCITSVRGITMVRSKELSEAFRKKIVDAYESGVAPLSTLDENVCRICMDAVIDCVLLECGHMITCTRCGKKMNECPICRHGQQACARVDP</sequence>
<organism evidence="8 9">
    <name type="scientific">Hemibagrus guttatus</name>
    <dbReference type="NCBI Taxonomy" id="175788"/>
    <lineage>
        <taxon>Eukaryota</taxon>
        <taxon>Metazoa</taxon>
        <taxon>Chordata</taxon>
        <taxon>Craniata</taxon>
        <taxon>Vertebrata</taxon>
        <taxon>Euteleostomi</taxon>
        <taxon>Actinopterygii</taxon>
        <taxon>Neopterygii</taxon>
        <taxon>Teleostei</taxon>
        <taxon>Ostariophysi</taxon>
        <taxon>Siluriformes</taxon>
        <taxon>Bagridae</taxon>
        <taxon>Hemibagrus</taxon>
    </lineage>
</organism>
<dbReference type="GO" id="GO:1902042">
    <property type="term" value="P:negative regulation of extrinsic apoptotic signaling pathway via death domain receptors"/>
    <property type="evidence" value="ECO:0007669"/>
    <property type="project" value="TreeGrafter"/>
</dbReference>
<dbReference type="Pfam" id="PF13920">
    <property type="entry name" value="zf-C3HC4_3"/>
    <property type="match status" value="1"/>
</dbReference>
<comment type="caution">
    <text evidence="8">The sequence shown here is derived from an EMBL/GenBank/DDBJ whole genome shotgun (WGS) entry which is preliminary data.</text>
</comment>
<feature type="region of interest" description="Disordered" evidence="6">
    <location>
        <begin position="158"/>
        <end position="229"/>
    </location>
</feature>
<dbReference type="PANTHER" id="PTHR14879">
    <property type="entry name" value="CASPASE REGULATOR, RING FINGER DOMAIN-CONTAINING"/>
    <property type="match status" value="1"/>
</dbReference>
<keyword evidence="4" id="KW-0862">Zinc</keyword>
<dbReference type="InterPro" id="IPR013083">
    <property type="entry name" value="Znf_RING/FYVE/PHD"/>
</dbReference>
<keyword evidence="3 5" id="KW-0863">Zinc-finger</keyword>
<dbReference type="Pfam" id="PF22968">
    <property type="entry name" value="RNF34L-like_3rd"/>
    <property type="match status" value="1"/>
</dbReference>
<reference evidence="8" key="1">
    <citation type="submission" date="2023-06" db="EMBL/GenBank/DDBJ databases">
        <title>Male Hemibagrus guttatus genome.</title>
        <authorList>
            <person name="Bian C."/>
        </authorList>
    </citation>
    <scope>NUCLEOTIDE SEQUENCE</scope>
    <source>
        <strain evidence="8">Male_cb2023</strain>
        <tissue evidence="8">Muscle</tissue>
    </source>
</reference>
<dbReference type="InterPro" id="IPR055111">
    <property type="entry name" value="RNF34_RFFL_HeH"/>
</dbReference>
<keyword evidence="9" id="KW-1185">Reference proteome</keyword>
<evidence type="ECO:0000256" key="5">
    <source>
        <dbReference type="PROSITE-ProRule" id="PRU00175"/>
    </source>
</evidence>
<dbReference type="InterPro" id="IPR011011">
    <property type="entry name" value="Znf_FYVE_PHD"/>
</dbReference>
<dbReference type="Pfam" id="PF23632">
    <property type="entry name" value="SAP_RNF34_RFFL"/>
    <property type="match status" value="1"/>
</dbReference>
<feature type="compositionally biased region" description="Acidic residues" evidence="6">
    <location>
        <begin position="160"/>
        <end position="181"/>
    </location>
</feature>
<accession>A0AAE0QK20</accession>
<evidence type="ECO:0000313" key="8">
    <source>
        <dbReference type="EMBL" id="KAK3522112.1"/>
    </source>
</evidence>
<comment type="subcellular location">
    <subcellularLocation>
        <location evidence="1">Cell membrane</location>
        <topology evidence="1">Peripheral membrane protein</topology>
    </subcellularLocation>
</comment>
<dbReference type="GO" id="GO:0008270">
    <property type="term" value="F:zinc ion binding"/>
    <property type="evidence" value="ECO:0007669"/>
    <property type="project" value="UniProtKB-KW"/>
</dbReference>
<keyword evidence="2" id="KW-0479">Metal-binding</keyword>
<dbReference type="GO" id="GO:0070936">
    <property type="term" value="P:protein K48-linked ubiquitination"/>
    <property type="evidence" value="ECO:0007669"/>
    <property type="project" value="TreeGrafter"/>
</dbReference>
<evidence type="ECO:0000256" key="4">
    <source>
        <dbReference type="ARBA" id="ARBA00022833"/>
    </source>
</evidence>
<dbReference type="PROSITE" id="PS50089">
    <property type="entry name" value="ZF_RING_2"/>
    <property type="match status" value="1"/>
</dbReference>
<dbReference type="Gene3D" id="3.30.40.10">
    <property type="entry name" value="Zinc/RING finger domain, C3HC4 (zinc finger)"/>
    <property type="match status" value="1"/>
</dbReference>
<dbReference type="GO" id="GO:0005737">
    <property type="term" value="C:cytoplasm"/>
    <property type="evidence" value="ECO:0007669"/>
    <property type="project" value="TreeGrafter"/>
</dbReference>
<evidence type="ECO:0000256" key="2">
    <source>
        <dbReference type="ARBA" id="ARBA00022723"/>
    </source>
</evidence>
<dbReference type="AlphaFoldDB" id="A0AAE0QK20"/>
<evidence type="ECO:0000256" key="6">
    <source>
        <dbReference type="SAM" id="MobiDB-lite"/>
    </source>
</evidence>
<protein>
    <recommendedName>
        <fullName evidence="7">RING-type domain-containing protein</fullName>
    </recommendedName>
</protein>
<proteinExistence type="predicted"/>
<evidence type="ECO:0000259" key="7">
    <source>
        <dbReference type="PROSITE" id="PS50089"/>
    </source>
</evidence>
<dbReference type="InterPro" id="IPR051728">
    <property type="entry name" value="RING-FYVE_E3_ubiquitin-ligase"/>
</dbReference>
<dbReference type="InterPro" id="IPR036361">
    <property type="entry name" value="SAP_dom_sf"/>
</dbReference>
<feature type="domain" description="RING-type" evidence="7">
    <location>
        <begin position="380"/>
        <end position="415"/>
    </location>
</feature>
<dbReference type="GO" id="GO:0061630">
    <property type="term" value="F:ubiquitin protein ligase activity"/>
    <property type="evidence" value="ECO:0007669"/>
    <property type="project" value="TreeGrafter"/>
</dbReference>
<evidence type="ECO:0000313" key="9">
    <source>
        <dbReference type="Proteomes" id="UP001274896"/>
    </source>
</evidence>
<dbReference type="Proteomes" id="UP001274896">
    <property type="component" value="Unassembled WGS sequence"/>
</dbReference>
<dbReference type="GO" id="GO:0005886">
    <property type="term" value="C:plasma membrane"/>
    <property type="evidence" value="ECO:0007669"/>
    <property type="project" value="UniProtKB-SubCell"/>
</dbReference>
<gene>
    <name evidence="8" type="ORF">QTP70_025259</name>
</gene>
<dbReference type="SUPFAM" id="SSF68906">
    <property type="entry name" value="SAP domain"/>
    <property type="match status" value="1"/>
</dbReference>
<feature type="compositionally biased region" description="Polar residues" evidence="6">
    <location>
        <begin position="198"/>
        <end position="226"/>
    </location>
</feature>
<evidence type="ECO:0000256" key="3">
    <source>
        <dbReference type="ARBA" id="ARBA00022771"/>
    </source>
</evidence>
<dbReference type="FunFam" id="3.30.40.10:FF:000110">
    <property type="entry name" value="E3 ubiquitin-protein ligase RNF34 isoform X1"/>
    <property type="match status" value="1"/>
</dbReference>
<dbReference type="InterPro" id="IPR057299">
    <property type="entry name" value="RNF34_RFFL_SAP"/>
</dbReference>
<evidence type="ECO:0000256" key="1">
    <source>
        <dbReference type="ARBA" id="ARBA00004202"/>
    </source>
</evidence>
<name>A0AAE0QK20_9TELE</name>
<dbReference type="SUPFAM" id="SSF57903">
    <property type="entry name" value="FYVE/PHD zinc finger"/>
    <property type="match status" value="1"/>
</dbReference>
<dbReference type="SUPFAM" id="SSF57850">
    <property type="entry name" value="RING/U-box"/>
    <property type="match status" value="1"/>
</dbReference>
<dbReference type="Gene3D" id="1.10.720.30">
    <property type="entry name" value="SAP domain"/>
    <property type="match status" value="1"/>
</dbReference>
<dbReference type="SMART" id="SM00184">
    <property type="entry name" value="RING"/>
    <property type="match status" value="2"/>
</dbReference>
<dbReference type="PANTHER" id="PTHR14879:SF17">
    <property type="entry name" value="E3 UBIQUITIN-PROTEIN LIGASE RNF34"/>
    <property type="match status" value="1"/>
</dbReference>
<dbReference type="Gene3D" id="1.10.720.140">
    <property type="match status" value="1"/>
</dbReference>
<dbReference type="InterPro" id="IPR001841">
    <property type="entry name" value="Znf_RING"/>
</dbReference>